<evidence type="ECO:0000313" key="1">
    <source>
        <dbReference type="EMBL" id="BAU84913.1"/>
    </source>
</evidence>
<dbReference type="Proteomes" id="UP000217676">
    <property type="component" value="Chromosome"/>
</dbReference>
<protein>
    <submittedName>
        <fullName evidence="1">Uncharacterized protein</fullName>
    </submittedName>
</protein>
<proteinExistence type="predicted"/>
<gene>
    <name evidence="1" type="ORF">SLA_4024</name>
</gene>
<dbReference type="EMBL" id="AP017424">
    <property type="protein sequence ID" value="BAU84913.1"/>
    <property type="molecule type" value="Genomic_DNA"/>
</dbReference>
<accession>A0A160P332</accession>
<evidence type="ECO:0000313" key="2">
    <source>
        <dbReference type="Proteomes" id="UP000217676"/>
    </source>
</evidence>
<name>A0A160P332_STRLU</name>
<sequence>MAAVTGTRADIDKWDAAYESSRNPEDMRKAIYSRYKRHRGQSNQPKPFASWMVNLISAQVSGQKGGVFETKAVQDFNLVGPAAQRRSTTSRSRG</sequence>
<dbReference type="KEGG" id="slau:SLA_4024"/>
<keyword evidence="2" id="KW-1185">Reference proteome</keyword>
<reference evidence="1 2" key="1">
    <citation type="journal article" date="2016" name="Genome Announc.">
        <title>Complete Genome Sequence of Thiostrepton-Producing Streptomyces laurentii ATCC 31255.</title>
        <authorList>
            <person name="Doi K."/>
            <person name="Fujino Y."/>
            <person name="Nagayoshi Y."/>
            <person name="Ohshima T."/>
            <person name="Ogata S."/>
        </authorList>
    </citation>
    <scope>NUCLEOTIDE SEQUENCE [LARGE SCALE GENOMIC DNA]</scope>
    <source>
        <strain evidence="1 2">ATCC 31255</strain>
    </source>
</reference>
<organism evidence="1 2">
    <name type="scientific">Streptomyces laurentii</name>
    <dbReference type="NCBI Taxonomy" id="39478"/>
    <lineage>
        <taxon>Bacteria</taxon>
        <taxon>Bacillati</taxon>
        <taxon>Actinomycetota</taxon>
        <taxon>Actinomycetes</taxon>
        <taxon>Kitasatosporales</taxon>
        <taxon>Streptomycetaceae</taxon>
        <taxon>Streptomyces</taxon>
    </lineage>
</organism>
<dbReference type="AlphaFoldDB" id="A0A160P332"/>